<dbReference type="Proteomes" id="UP000014523">
    <property type="component" value="Unassembled WGS sequence"/>
</dbReference>
<keyword evidence="2" id="KW-1185">Reference proteome</keyword>
<sequence length="169" mass="18882">MSNYISNFREKIWGESLKRENDVLTAFKSLKKIPGGLSILSKVVSRVAPYFQTVDPIIESLDTLKCIANMKMRKSVENHIGTVHVIAICNGLEFVMGVLAEASVPTHLRWLPKGMQVNYLAKADSDIKLTATIESDWAIGDFDIKVQAHRKDGVLVVDGVIKLWVTEKK</sequence>
<comment type="caution">
    <text evidence="1">The sequence shown here is derived from an EMBL/GenBank/DDBJ whole genome shotgun (WGS) entry which is preliminary data.</text>
</comment>
<dbReference type="Pfam" id="PF14539">
    <property type="entry name" value="DUF4442"/>
    <property type="match status" value="1"/>
</dbReference>
<dbReference type="RefSeq" id="WP_016660669.1">
    <property type="nucleotide sequence ID" value="NZ_ASQH01000001.1"/>
</dbReference>
<name>A0A829HBN5_9GAMM</name>
<evidence type="ECO:0000313" key="2">
    <source>
        <dbReference type="Proteomes" id="UP000014523"/>
    </source>
</evidence>
<protein>
    <recommendedName>
        <fullName evidence="3">Thioesterase putative domain-containing protein</fullName>
    </recommendedName>
</protein>
<proteinExistence type="predicted"/>
<reference evidence="1 2" key="1">
    <citation type="submission" date="2013-06" db="EMBL/GenBank/DDBJ databases">
        <title>The Genome Sequence of Acinetobacter gyllenbergii CIP 110306.</title>
        <authorList>
            <consortium name="The Broad Institute Genome Sequencing Platform"/>
            <consortium name="The Broad Institute Genome Sequencing Center for Infectious Disease"/>
            <person name="Cerqueira G."/>
            <person name="Feldgarden M."/>
            <person name="Courvalin P."/>
            <person name="Perichon B."/>
            <person name="Grillot-Courvalin C."/>
            <person name="Clermont D."/>
            <person name="Rocha E."/>
            <person name="Yoon E.-J."/>
            <person name="Nemec A."/>
            <person name="Young S.K."/>
            <person name="Zeng Q."/>
            <person name="Gargeya S."/>
            <person name="Fitzgerald M."/>
            <person name="Abouelleil A."/>
            <person name="Alvarado L."/>
            <person name="Berlin A.M."/>
            <person name="Chapman S.B."/>
            <person name="Dewar J."/>
            <person name="Goldberg J."/>
            <person name="Griggs A."/>
            <person name="Gujja S."/>
            <person name="Hansen M."/>
            <person name="Howarth C."/>
            <person name="Imamovic A."/>
            <person name="Larimer J."/>
            <person name="McCowan C."/>
            <person name="Murphy C."/>
            <person name="Pearson M."/>
            <person name="Priest M."/>
            <person name="Roberts A."/>
            <person name="Saif S."/>
            <person name="Shea T."/>
            <person name="Sykes S."/>
            <person name="Wortman J."/>
            <person name="Nusbaum C."/>
            <person name="Birren B."/>
        </authorList>
    </citation>
    <scope>NUCLEOTIDE SEQUENCE [LARGE SCALE GENOMIC DNA]</scope>
    <source>
        <strain evidence="1 2">CIP 110306</strain>
    </source>
</reference>
<dbReference type="Gene3D" id="3.10.129.10">
    <property type="entry name" value="Hotdog Thioesterase"/>
    <property type="match status" value="1"/>
</dbReference>
<dbReference type="SUPFAM" id="SSF54637">
    <property type="entry name" value="Thioesterase/thiol ester dehydrase-isomerase"/>
    <property type="match status" value="1"/>
</dbReference>
<evidence type="ECO:0008006" key="3">
    <source>
        <dbReference type="Google" id="ProtNLM"/>
    </source>
</evidence>
<accession>A0A829HBN5</accession>
<evidence type="ECO:0000313" key="1">
    <source>
        <dbReference type="EMBL" id="EPF70804.1"/>
    </source>
</evidence>
<dbReference type="InterPro" id="IPR027961">
    <property type="entry name" value="DUF4442"/>
</dbReference>
<gene>
    <name evidence="1" type="ORF">F957_03938</name>
</gene>
<dbReference type="AlphaFoldDB" id="A0A829HBN5"/>
<organism evidence="1 2">
    <name type="scientific">Acinetobacter gyllenbergii CIP 110306 = MTCC 11365</name>
    <dbReference type="NCBI Taxonomy" id="1217657"/>
    <lineage>
        <taxon>Bacteria</taxon>
        <taxon>Pseudomonadati</taxon>
        <taxon>Pseudomonadota</taxon>
        <taxon>Gammaproteobacteria</taxon>
        <taxon>Moraxellales</taxon>
        <taxon>Moraxellaceae</taxon>
        <taxon>Acinetobacter</taxon>
    </lineage>
</organism>
<dbReference type="InterPro" id="IPR029069">
    <property type="entry name" value="HotDog_dom_sf"/>
</dbReference>
<dbReference type="EMBL" id="ATGG01000057">
    <property type="protein sequence ID" value="EPF70804.1"/>
    <property type="molecule type" value="Genomic_DNA"/>
</dbReference>